<protein>
    <submittedName>
        <fullName evidence="1">Uncharacterized protein</fullName>
    </submittedName>
</protein>
<gene>
    <name evidence="1" type="ORF">BV22DRAFT_1129445</name>
</gene>
<proteinExistence type="predicted"/>
<reference evidence="1" key="1">
    <citation type="journal article" date="2021" name="New Phytol.">
        <title>Evolutionary innovations through gain and loss of genes in the ectomycorrhizal Boletales.</title>
        <authorList>
            <person name="Wu G."/>
            <person name="Miyauchi S."/>
            <person name="Morin E."/>
            <person name="Kuo A."/>
            <person name="Drula E."/>
            <person name="Varga T."/>
            <person name="Kohler A."/>
            <person name="Feng B."/>
            <person name="Cao Y."/>
            <person name="Lipzen A."/>
            <person name="Daum C."/>
            <person name="Hundley H."/>
            <person name="Pangilinan J."/>
            <person name="Johnson J."/>
            <person name="Barry K."/>
            <person name="LaButti K."/>
            <person name="Ng V."/>
            <person name="Ahrendt S."/>
            <person name="Min B."/>
            <person name="Choi I.G."/>
            <person name="Park H."/>
            <person name="Plett J.M."/>
            <person name="Magnuson J."/>
            <person name="Spatafora J.W."/>
            <person name="Nagy L.G."/>
            <person name="Henrissat B."/>
            <person name="Grigoriev I.V."/>
            <person name="Yang Z.L."/>
            <person name="Xu J."/>
            <person name="Martin F.M."/>
        </authorList>
    </citation>
    <scope>NUCLEOTIDE SEQUENCE</scope>
    <source>
        <strain evidence="1">KUC20120723A-06</strain>
    </source>
</reference>
<evidence type="ECO:0000313" key="1">
    <source>
        <dbReference type="EMBL" id="KAH7924939.1"/>
    </source>
</evidence>
<organism evidence="1 2">
    <name type="scientific">Leucogyrophana mollusca</name>
    <dbReference type="NCBI Taxonomy" id="85980"/>
    <lineage>
        <taxon>Eukaryota</taxon>
        <taxon>Fungi</taxon>
        <taxon>Dikarya</taxon>
        <taxon>Basidiomycota</taxon>
        <taxon>Agaricomycotina</taxon>
        <taxon>Agaricomycetes</taxon>
        <taxon>Agaricomycetidae</taxon>
        <taxon>Boletales</taxon>
        <taxon>Boletales incertae sedis</taxon>
        <taxon>Leucogyrophana</taxon>
    </lineage>
</organism>
<dbReference type="Proteomes" id="UP000790709">
    <property type="component" value="Unassembled WGS sequence"/>
</dbReference>
<keyword evidence="2" id="KW-1185">Reference proteome</keyword>
<comment type="caution">
    <text evidence="1">The sequence shown here is derived from an EMBL/GenBank/DDBJ whole genome shotgun (WGS) entry which is preliminary data.</text>
</comment>
<evidence type="ECO:0000313" key="2">
    <source>
        <dbReference type="Proteomes" id="UP000790709"/>
    </source>
</evidence>
<name>A0ACB8BH96_9AGAM</name>
<dbReference type="EMBL" id="MU266413">
    <property type="protein sequence ID" value="KAH7924939.1"/>
    <property type="molecule type" value="Genomic_DNA"/>
</dbReference>
<accession>A0ACB8BH96</accession>
<sequence length="329" mass="36216">MIHPLDANAIVDLISYTILFYDYLLTFGAEVERFWKRPSFSWAFFLFFVNRYLNILGHIPVVAKAFWSSNSALSETSHPALKLYHDFQRYNQFVMIAVQLVGGVVMIMRVYALYDQNWPLLYSLLVTAAAVIIVGCWAILSKSSMTLPATSLAVTGCDSGLTSEQALRLAAAWGGQLGFDVIIFALTLRKSWCIGPVGERALIDIVLRDGTLYFAIMTLANVGNIATLLLADPTSKGAGSTITNIISGTMISRLMLNLRDPKITATKSFPKLTNADNGLPLFVTTNVVSADAPLSVYAVEADILSSRRTTQDERTVGARESGRWYFSTL</sequence>